<evidence type="ECO:0000256" key="3">
    <source>
        <dbReference type="ARBA" id="ARBA00022840"/>
    </source>
</evidence>
<dbReference type="GO" id="GO:0005524">
    <property type="term" value="F:ATP binding"/>
    <property type="evidence" value="ECO:0007669"/>
    <property type="project" value="UniProtKB-UniRule"/>
</dbReference>
<keyword evidence="2 5" id="KW-0547">Nucleotide-binding</keyword>
<dbReference type="PANTHER" id="PTHR10695">
    <property type="entry name" value="DEPHOSPHO-COA KINASE-RELATED"/>
    <property type="match status" value="1"/>
</dbReference>
<comment type="catalytic activity">
    <reaction evidence="5">
        <text>3'-dephospho-CoA + ATP = ADP + CoA + H(+)</text>
        <dbReference type="Rhea" id="RHEA:18245"/>
        <dbReference type="ChEBI" id="CHEBI:15378"/>
        <dbReference type="ChEBI" id="CHEBI:30616"/>
        <dbReference type="ChEBI" id="CHEBI:57287"/>
        <dbReference type="ChEBI" id="CHEBI:57328"/>
        <dbReference type="ChEBI" id="CHEBI:456216"/>
        <dbReference type="EC" id="2.7.1.24"/>
    </reaction>
</comment>
<feature type="binding site" evidence="5">
    <location>
        <begin position="13"/>
        <end position="18"/>
    </location>
    <ligand>
        <name>ATP</name>
        <dbReference type="ChEBI" id="CHEBI:30616"/>
    </ligand>
</feature>
<dbReference type="Gene3D" id="3.40.50.300">
    <property type="entry name" value="P-loop containing nucleotide triphosphate hydrolases"/>
    <property type="match status" value="1"/>
</dbReference>
<comment type="pathway">
    <text evidence="5">Cofactor biosynthesis; coenzyme A biosynthesis; CoA from (R)-pantothenate: step 5/5.</text>
</comment>
<dbReference type="PROSITE" id="PS51219">
    <property type="entry name" value="DPCK"/>
    <property type="match status" value="1"/>
</dbReference>
<dbReference type="EC" id="2.7.1.24" evidence="5 6"/>
<comment type="similarity">
    <text evidence="1 5">Belongs to the CoaE family.</text>
</comment>
<proteinExistence type="inferred from homology"/>
<dbReference type="RefSeq" id="WP_093392814.1">
    <property type="nucleotide sequence ID" value="NZ_FOUU01000001.1"/>
</dbReference>
<protein>
    <recommendedName>
        <fullName evidence="5 6">Dephospho-CoA kinase</fullName>
        <ecNumber evidence="5 6">2.7.1.24</ecNumber>
    </recommendedName>
    <alternativeName>
        <fullName evidence="5">Dephosphocoenzyme A kinase</fullName>
    </alternativeName>
</protein>
<organism evidence="7 8">
    <name type="scientific">Thermodesulforhabdus norvegica</name>
    <dbReference type="NCBI Taxonomy" id="39841"/>
    <lineage>
        <taxon>Bacteria</taxon>
        <taxon>Pseudomonadati</taxon>
        <taxon>Thermodesulfobacteriota</taxon>
        <taxon>Syntrophobacteria</taxon>
        <taxon>Syntrophobacterales</taxon>
        <taxon>Thermodesulforhabdaceae</taxon>
        <taxon>Thermodesulforhabdus</taxon>
    </lineage>
</organism>
<evidence type="ECO:0000313" key="7">
    <source>
        <dbReference type="EMBL" id="SFM43633.1"/>
    </source>
</evidence>
<sequence>MAYPRIALTGGIASGKSTVSSMLKELGCEIIDADQIAREIIQPGTNCWKRLRELLGPAAFSENGSLKRMELRMKIAKDPELRKRINAITHPYIIESMEETWRKHITSHPERIVIFDIPLLFESRRSDSFNFIIVVYVPPEVQIARLIKRDRISYDEAAKMIDMQIPINEKARRADWIIDNSGSFEQTKKQVHQLWEHLKTIWSPIKEGLS</sequence>
<keyword evidence="3 5" id="KW-0067">ATP-binding</keyword>
<accession>A0A1I4QVA5</accession>
<dbReference type="GO" id="GO:0015937">
    <property type="term" value="P:coenzyme A biosynthetic process"/>
    <property type="evidence" value="ECO:0007669"/>
    <property type="project" value="UniProtKB-UniRule"/>
</dbReference>
<evidence type="ECO:0000313" key="8">
    <source>
        <dbReference type="Proteomes" id="UP000199611"/>
    </source>
</evidence>
<dbReference type="Pfam" id="PF01121">
    <property type="entry name" value="CoaE"/>
    <property type="match status" value="1"/>
</dbReference>
<keyword evidence="4 5" id="KW-0173">Coenzyme A biosynthesis</keyword>
<evidence type="ECO:0000256" key="1">
    <source>
        <dbReference type="ARBA" id="ARBA00009018"/>
    </source>
</evidence>
<dbReference type="GO" id="GO:0004140">
    <property type="term" value="F:dephospho-CoA kinase activity"/>
    <property type="evidence" value="ECO:0007669"/>
    <property type="project" value="UniProtKB-UniRule"/>
</dbReference>
<keyword evidence="5" id="KW-0808">Transferase</keyword>
<dbReference type="GO" id="GO:0005737">
    <property type="term" value="C:cytoplasm"/>
    <property type="evidence" value="ECO:0007669"/>
    <property type="project" value="UniProtKB-SubCell"/>
</dbReference>
<dbReference type="Proteomes" id="UP000199611">
    <property type="component" value="Unassembled WGS sequence"/>
</dbReference>
<dbReference type="AlphaFoldDB" id="A0A1I4QVA5"/>
<keyword evidence="5" id="KW-0963">Cytoplasm</keyword>
<dbReference type="CDD" id="cd02022">
    <property type="entry name" value="DPCK"/>
    <property type="match status" value="1"/>
</dbReference>
<comment type="function">
    <text evidence="5">Catalyzes the phosphorylation of the 3'-hydroxyl group of dephosphocoenzyme A to form coenzyme A.</text>
</comment>
<keyword evidence="8" id="KW-1185">Reference proteome</keyword>
<dbReference type="STRING" id="39841.SAMN05660836_00227"/>
<dbReference type="SUPFAM" id="SSF52540">
    <property type="entry name" value="P-loop containing nucleoside triphosphate hydrolases"/>
    <property type="match status" value="1"/>
</dbReference>
<dbReference type="HAMAP" id="MF_00376">
    <property type="entry name" value="Dephospho_CoA_kinase"/>
    <property type="match status" value="1"/>
</dbReference>
<comment type="subcellular location">
    <subcellularLocation>
        <location evidence="5">Cytoplasm</location>
    </subcellularLocation>
</comment>
<evidence type="ECO:0000256" key="6">
    <source>
        <dbReference type="NCBIfam" id="TIGR00152"/>
    </source>
</evidence>
<dbReference type="PANTHER" id="PTHR10695:SF46">
    <property type="entry name" value="BIFUNCTIONAL COENZYME A SYNTHASE-RELATED"/>
    <property type="match status" value="1"/>
</dbReference>
<evidence type="ECO:0000256" key="2">
    <source>
        <dbReference type="ARBA" id="ARBA00022741"/>
    </source>
</evidence>
<dbReference type="InterPro" id="IPR027417">
    <property type="entry name" value="P-loop_NTPase"/>
</dbReference>
<gene>
    <name evidence="5" type="primary">coaE</name>
    <name evidence="7" type="ORF">SAMN05660836_00227</name>
</gene>
<dbReference type="UniPathway" id="UPA00241">
    <property type="reaction ID" value="UER00356"/>
</dbReference>
<dbReference type="EMBL" id="FOUU01000001">
    <property type="protein sequence ID" value="SFM43633.1"/>
    <property type="molecule type" value="Genomic_DNA"/>
</dbReference>
<evidence type="ECO:0000256" key="4">
    <source>
        <dbReference type="ARBA" id="ARBA00022993"/>
    </source>
</evidence>
<dbReference type="NCBIfam" id="TIGR00152">
    <property type="entry name" value="dephospho-CoA kinase"/>
    <property type="match status" value="1"/>
</dbReference>
<dbReference type="OrthoDB" id="9812943at2"/>
<reference evidence="7 8" key="1">
    <citation type="submission" date="2016-10" db="EMBL/GenBank/DDBJ databases">
        <authorList>
            <person name="de Groot N.N."/>
        </authorList>
    </citation>
    <scope>NUCLEOTIDE SEQUENCE [LARGE SCALE GENOMIC DNA]</scope>
    <source>
        <strain evidence="7 8">DSM 9990</strain>
    </source>
</reference>
<evidence type="ECO:0000256" key="5">
    <source>
        <dbReference type="HAMAP-Rule" id="MF_00376"/>
    </source>
</evidence>
<dbReference type="InterPro" id="IPR001977">
    <property type="entry name" value="Depp_CoAkinase"/>
</dbReference>
<keyword evidence="5 7" id="KW-0418">Kinase</keyword>
<name>A0A1I4QVA5_9BACT</name>